<protein>
    <submittedName>
        <fullName evidence="2">Protein FAM86A</fullName>
    </submittedName>
</protein>
<reference evidence="2 3" key="1">
    <citation type="journal article" date="2021" name="Elife">
        <title>Chloroplast acquisition without the gene transfer in kleptoplastic sea slugs, Plakobranchus ocellatus.</title>
        <authorList>
            <person name="Maeda T."/>
            <person name="Takahashi S."/>
            <person name="Yoshida T."/>
            <person name="Shimamura S."/>
            <person name="Takaki Y."/>
            <person name="Nagai Y."/>
            <person name="Toyoda A."/>
            <person name="Suzuki Y."/>
            <person name="Arimoto A."/>
            <person name="Ishii H."/>
            <person name="Satoh N."/>
            <person name="Nishiyama T."/>
            <person name="Hasebe M."/>
            <person name="Maruyama T."/>
            <person name="Minagawa J."/>
            <person name="Obokata J."/>
            <person name="Shigenobu S."/>
        </authorList>
    </citation>
    <scope>NUCLEOTIDE SEQUENCE [LARGE SCALE GENOMIC DNA]</scope>
</reference>
<dbReference type="AlphaFoldDB" id="A0AAV4FD54"/>
<feature type="compositionally biased region" description="Polar residues" evidence="1">
    <location>
        <begin position="117"/>
        <end position="126"/>
    </location>
</feature>
<dbReference type="PANTHER" id="PTHR14614">
    <property type="entry name" value="HEPATOCELLULAR CARCINOMA-ASSOCIATED ANTIGEN"/>
    <property type="match status" value="1"/>
</dbReference>
<proteinExistence type="predicted"/>
<dbReference type="EMBL" id="BMAT01004262">
    <property type="protein sequence ID" value="GFR71192.1"/>
    <property type="molecule type" value="Genomic_DNA"/>
</dbReference>
<name>A0AAV4FD54_9GAST</name>
<dbReference type="PANTHER" id="PTHR14614:SF130">
    <property type="entry name" value="PROTEIN-LYSINE N-METHYLTRANSFERASE EEF2KMT"/>
    <property type="match status" value="1"/>
</dbReference>
<dbReference type="Pfam" id="PF10294">
    <property type="entry name" value="Methyltransf_16"/>
    <property type="match status" value="1"/>
</dbReference>
<dbReference type="InterPro" id="IPR029063">
    <property type="entry name" value="SAM-dependent_MTases_sf"/>
</dbReference>
<gene>
    <name evidence="2" type="ORF">ElyMa_002089800</name>
</gene>
<organism evidence="2 3">
    <name type="scientific">Elysia marginata</name>
    <dbReference type="NCBI Taxonomy" id="1093978"/>
    <lineage>
        <taxon>Eukaryota</taxon>
        <taxon>Metazoa</taxon>
        <taxon>Spiralia</taxon>
        <taxon>Lophotrochozoa</taxon>
        <taxon>Mollusca</taxon>
        <taxon>Gastropoda</taxon>
        <taxon>Heterobranchia</taxon>
        <taxon>Euthyneura</taxon>
        <taxon>Panpulmonata</taxon>
        <taxon>Sacoglossa</taxon>
        <taxon>Placobranchoidea</taxon>
        <taxon>Plakobranchidae</taxon>
        <taxon>Elysia</taxon>
    </lineage>
</organism>
<dbReference type="Proteomes" id="UP000762676">
    <property type="component" value="Unassembled WGS sequence"/>
</dbReference>
<evidence type="ECO:0000313" key="3">
    <source>
        <dbReference type="Proteomes" id="UP000762676"/>
    </source>
</evidence>
<dbReference type="GO" id="GO:0032991">
    <property type="term" value="C:protein-containing complex"/>
    <property type="evidence" value="ECO:0007669"/>
    <property type="project" value="TreeGrafter"/>
</dbReference>
<evidence type="ECO:0000313" key="2">
    <source>
        <dbReference type="EMBL" id="GFR71192.1"/>
    </source>
</evidence>
<dbReference type="SUPFAM" id="SSF53335">
    <property type="entry name" value="S-adenosyl-L-methionine-dependent methyltransferases"/>
    <property type="match status" value="1"/>
</dbReference>
<dbReference type="InterPro" id="IPR019410">
    <property type="entry name" value="Methyltransf_16"/>
</dbReference>
<feature type="region of interest" description="Disordered" evidence="1">
    <location>
        <begin position="105"/>
        <end position="143"/>
    </location>
</feature>
<dbReference type="Gene3D" id="3.40.50.150">
    <property type="entry name" value="Vaccinia Virus protein VP39"/>
    <property type="match status" value="1"/>
</dbReference>
<keyword evidence="3" id="KW-1185">Reference proteome</keyword>
<sequence>MSALIKLFSQSDWAAQHLAEWILENPHIVENRTITELGCGLGFTGIVICKSCQVKSYTFTDCHSQVLYLLSKNISQNLSSDKTTAELWDGSTDRENKMLQKIRKQLSQTSGGGDNSGECNSNTDLDSITKLADSDQVSPLPFP</sequence>
<comment type="caution">
    <text evidence="2">The sequence shown here is derived from an EMBL/GenBank/DDBJ whole genome shotgun (WGS) entry which is preliminary data.</text>
</comment>
<accession>A0AAV4FD54</accession>
<evidence type="ECO:0000256" key="1">
    <source>
        <dbReference type="SAM" id="MobiDB-lite"/>
    </source>
</evidence>